<dbReference type="Proteomes" id="UP000712673">
    <property type="component" value="Unassembled WGS sequence"/>
</dbReference>
<feature type="domain" description="Putative restriction endonuclease" evidence="2">
    <location>
        <begin position="34"/>
        <end position="142"/>
    </location>
</feature>
<accession>A0A937VZR5</accession>
<protein>
    <submittedName>
        <fullName evidence="3">Uma2 family endonuclease</fullName>
    </submittedName>
</protein>
<evidence type="ECO:0000313" key="4">
    <source>
        <dbReference type="Proteomes" id="UP000712673"/>
    </source>
</evidence>
<dbReference type="Pfam" id="PF05685">
    <property type="entry name" value="Uma2"/>
    <property type="match status" value="1"/>
</dbReference>
<evidence type="ECO:0000256" key="1">
    <source>
        <dbReference type="SAM" id="MobiDB-lite"/>
    </source>
</evidence>
<dbReference type="PANTHER" id="PTHR33352:SF3">
    <property type="entry name" value="SLR1612 PROTEIN"/>
    <property type="match status" value="1"/>
</dbReference>
<sequence>MVYVTTAYALPCPPDTSHLITEDDTPVDNLASEKHQRLLTEPLYSSWAGPGPGRTFLVAANVGLFVVPRNPAIVPDVMLSLDVTAPEDWWAIRSYFVWEYGKTPDVVIEIVSNTKGGEKSTKRTQYAQAGIPYYVVYDPDRYLPGDVLEVYELLARAYRRRPDAWLPEVGLGVTLWEGMFEGRHGTWLRWCDQAGEVIPTGAERAEAAQQQAEAAQQRAEAAQQRAERLARRLRELGLDPEEV</sequence>
<dbReference type="AlphaFoldDB" id="A0A937VZR5"/>
<reference evidence="3" key="1">
    <citation type="submission" date="2019-03" db="EMBL/GenBank/DDBJ databases">
        <title>Lake Tanganyika Metagenome-Assembled Genomes (MAGs).</title>
        <authorList>
            <person name="Tran P."/>
        </authorList>
    </citation>
    <scope>NUCLEOTIDE SEQUENCE</scope>
    <source>
        <strain evidence="3">K_DeepCast_65m_m2_066</strain>
    </source>
</reference>
<proteinExistence type="predicted"/>
<keyword evidence="3" id="KW-0540">Nuclease</keyword>
<dbReference type="Gene3D" id="3.90.1570.10">
    <property type="entry name" value="tt1808, chain A"/>
    <property type="match status" value="1"/>
</dbReference>
<evidence type="ECO:0000259" key="2">
    <source>
        <dbReference type="Pfam" id="PF05685"/>
    </source>
</evidence>
<keyword evidence="3" id="KW-0378">Hydrolase</keyword>
<dbReference type="InterPro" id="IPR008538">
    <property type="entry name" value="Uma2"/>
</dbReference>
<feature type="compositionally biased region" description="Low complexity" evidence="1">
    <location>
        <begin position="207"/>
        <end position="222"/>
    </location>
</feature>
<dbReference type="GO" id="GO:0004519">
    <property type="term" value="F:endonuclease activity"/>
    <property type="evidence" value="ECO:0007669"/>
    <property type="project" value="UniProtKB-KW"/>
</dbReference>
<organism evidence="3 4">
    <name type="scientific">Tectimicrobiota bacterium</name>
    <dbReference type="NCBI Taxonomy" id="2528274"/>
    <lineage>
        <taxon>Bacteria</taxon>
        <taxon>Pseudomonadati</taxon>
        <taxon>Nitrospinota/Tectimicrobiota group</taxon>
        <taxon>Candidatus Tectimicrobiota</taxon>
    </lineage>
</organism>
<keyword evidence="3" id="KW-0255">Endonuclease</keyword>
<name>A0A937VZR5_UNCTE</name>
<dbReference type="InterPro" id="IPR012296">
    <property type="entry name" value="Nuclease_put_TT1808"/>
</dbReference>
<dbReference type="CDD" id="cd06260">
    <property type="entry name" value="DUF820-like"/>
    <property type="match status" value="1"/>
</dbReference>
<dbReference type="PANTHER" id="PTHR33352">
    <property type="entry name" value="SLR1095 PROTEIN"/>
    <property type="match status" value="1"/>
</dbReference>
<dbReference type="SUPFAM" id="SSF52980">
    <property type="entry name" value="Restriction endonuclease-like"/>
    <property type="match status" value="1"/>
</dbReference>
<gene>
    <name evidence="3" type="ORF">FJZ47_02305</name>
</gene>
<comment type="caution">
    <text evidence="3">The sequence shown here is derived from an EMBL/GenBank/DDBJ whole genome shotgun (WGS) entry which is preliminary data.</text>
</comment>
<feature type="region of interest" description="Disordered" evidence="1">
    <location>
        <begin position="203"/>
        <end position="222"/>
    </location>
</feature>
<dbReference type="InterPro" id="IPR011335">
    <property type="entry name" value="Restrct_endonuc-II-like"/>
</dbReference>
<evidence type="ECO:0000313" key="3">
    <source>
        <dbReference type="EMBL" id="MBM3222625.1"/>
    </source>
</evidence>
<dbReference type="EMBL" id="VGLS01000037">
    <property type="protein sequence ID" value="MBM3222625.1"/>
    <property type="molecule type" value="Genomic_DNA"/>
</dbReference>